<feature type="transmembrane region" description="Helical" evidence="8">
    <location>
        <begin position="210"/>
        <end position="228"/>
    </location>
</feature>
<feature type="transmembrane region" description="Helical" evidence="8">
    <location>
        <begin position="181"/>
        <end position="198"/>
    </location>
</feature>
<feature type="transmembrane region" description="Helical" evidence="8">
    <location>
        <begin position="100"/>
        <end position="116"/>
    </location>
</feature>
<proteinExistence type="predicted"/>
<feature type="transmembrane region" description="Helical" evidence="8">
    <location>
        <begin position="6"/>
        <end position="24"/>
    </location>
</feature>
<dbReference type="Proteomes" id="UP000630149">
    <property type="component" value="Unassembled WGS sequence"/>
</dbReference>
<feature type="transmembrane region" description="Helical" evidence="8">
    <location>
        <begin position="122"/>
        <end position="145"/>
    </location>
</feature>
<evidence type="ECO:0000256" key="5">
    <source>
        <dbReference type="ARBA" id="ARBA00022989"/>
    </source>
</evidence>
<evidence type="ECO:0000256" key="7">
    <source>
        <dbReference type="PIRSR" id="PIRSR600715-1"/>
    </source>
</evidence>
<dbReference type="InterPro" id="IPR000715">
    <property type="entry name" value="Glycosyl_transferase_4"/>
</dbReference>
<dbReference type="AlphaFoldDB" id="A0A917N9M3"/>
<feature type="transmembrane region" description="Helical" evidence="8">
    <location>
        <begin position="71"/>
        <end position="88"/>
    </location>
</feature>
<reference evidence="9" key="2">
    <citation type="submission" date="2020-09" db="EMBL/GenBank/DDBJ databases">
        <authorList>
            <person name="Sun Q."/>
            <person name="Ohkuma M."/>
        </authorList>
    </citation>
    <scope>NUCLEOTIDE SEQUENCE</scope>
    <source>
        <strain evidence="9">JCM 13919</strain>
    </source>
</reference>
<evidence type="ECO:0000256" key="4">
    <source>
        <dbReference type="ARBA" id="ARBA00022692"/>
    </source>
</evidence>
<feature type="binding site" evidence="7">
    <location>
        <position position="209"/>
    </location>
    <ligand>
        <name>Mg(2+)</name>
        <dbReference type="ChEBI" id="CHEBI:18420"/>
    </ligand>
</feature>
<protein>
    <submittedName>
        <fullName evidence="9">Glycosyl transferase</fullName>
    </submittedName>
</protein>
<dbReference type="GO" id="GO:0044038">
    <property type="term" value="P:cell wall macromolecule biosynthetic process"/>
    <property type="evidence" value="ECO:0007669"/>
    <property type="project" value="TreeGrafter"/>
</dbReference>
<feature type="transmembrane region" description="Helical" evidence="8">
    <location>
        <begin position="157"/>
        <end position="175"/>
    </location>
</feature>
<feature type="transmembrane region" description="Helical" evidence="8">
    <location>
        <begin position="311"/>
        <end position="328"/>
    </location>
</feature>
<evidence type="ECO:0000256" key="1">
    <source>
        <dbReference type="ARBA" id="ARBA00004651"/>
    </source>
</evidence>
<dbReference type="GO" id="GO:0016780">
    <property type="term" value="F:phosphotransferase activity, for other substituted phosphate groups"/>
    <property type="evidence" value="ECO:0007669"/>
    <property type="project" value="InterPro"/>
</dbReference>
<keyword evidence="5 8" id="KW-1133">Transmembrane helix</keyword>
<sequence length="338" mass="37339">MLLTSVLCFILSFLLTGLLRKYSLAKNIVDIPNHRSSHSLPTPRGGGLAFVVLFLLVLPLCFYSGFIERSLFFALMMSGVIVAGLGFGDDVAEIPARWRFVGHFIAAGIILFWFGGLPPINILAWTLFPGALSSILALFYLVWLVNLYNFMDGINGLASIEAITACLGMISLYWLMGHTDIMPLPLVLSLAVSGFLLWNFPIPRIFMGDAGSGFLGMTLGAFSIQAAWVDVKLFYCWLILLGVFIVDASLTLFRRMLSGEKIYEAHRSHAYQHAAMRLKSHTPVTLAVLLINILWLFPIAILVCLGTLKGFYGLLIAYIPLFLLAMRLKAGQVQLQAN</sequence>
<evidence type="ECO:0000256" key="2">
    <source>
        <dbReference type="ARBA" id="ARBA00022475"/>
    </source>
</evidence>
<dbReference type="EMBL" id="BMOB01000002">
    <property type="protein sequence ID" value="GGI80162.1"/>
    <property type="molecule type" value="Genomic_DNA"/>
</dbReference>
<name>A0A917N9M3_9GAMM</name>
<dbReference type="GO" id="GO:0071555">
    <property type="term" value="P:cell wall organization"/>
    <property type="evidence" value="ECO:0007669"/>
    <property type="project" value="TreeGrafter"/>
</dbReference>
<dbReference type="GO" id="GO:0005886">
    <property type="term" value="C:plasma membrane"/>
    <property type="evidence" value="ECO:0007669"/>
    <property type="project" value="UniProtKB-SubCell"/>
</dbReference>
<gene>
    <name evidence="9" type="ORF">GCM10007966_05850</name>
</gene>
<feature type="transmembrane region" description="Helical" evidence="8">
    <location>
        <begin position="234"/>
        <end position="253"/>
    </location>
</feature>
<comment type="cofactor">
    <cofactor evidence="7">
        <name>Mg(2+)</name>
        <dbReference type="ChEBI" id="CHEBI:18420"/>
    </cofactor>
</comment>
<evidence type="ECO:0000256" key="3">
    <source>
        <dbReference type="ARBA" id="ARBA00022679"/>
    </source>
</evidence>
<dbReference type="CDD" id="cd06854">
    <property type="entry name" value="GT_WbpL_WbcO_like"/>
    <property type="match status" value="1"/>
</dbReference>
<evidence type="ECO:0000313" key="9">
    <source>
        <dbReference type="EMBL" id="GGI80162.1"/>
    </source>
</evidence>
<feature type="transmembrane region" description="Helical" evidence="8">
    <location>
        <begin position="284"/>
        <end position="305"/>
    </location>
</feature>
<evidence type="ECO:0000313" key="10">
    <source>
        <dbReference type="Proteomes" id="UP000630149"/>
    </source>
</evidence>
<dbReference type="GO" id="GO:0046872">
    <property type="term" value="F:metal ion binding"/>
    <property type="evidence" value="ECO:0007669"/>
    <property type="project" value="UniProtKB-KW"/>
</dbReference>
<keyword evidence="10" id="KW-1185">Reference proteome</keyword>
<keyword evidence="6 8" id="KW-0472">Membrane</keyword>
<feature type="binding site" evidence="7">
    <location>
        <position position="149"/>
    </location>
    <ligand>
        <name>Mg(2+)</name>
        <dbReference type="ChEBI" id="CHEBI:18420"/>
    </ligand>
</feature>
<keyword evidence="7" id="KW-0479">Metal-binding</keyword>
<comment type="caution">
    <text evidence="9">The sequence shown here is derived from an EMBL/GenBank/DDBJ whole genome shotgun (WGS) entry which is preliminary data.</text>
</comment>
<evidence type="ECO:0000256" key="6">
    <source>
        <dbReference type="ARBA" id="ARBA00023136"/>
    </source>
</evidence>
<keyword evidence="2" id="KW-1003">Cell membrane</keyword>
<dbReference type="PANTHER" id="PTHR22926:SF3">
    <property type="entry name" value="UNDECAPRENYL-PHOSPHATE ALPHA-N-ACETYLGLUCOSAMINYL 1-PHOSPHATE TRANSFERASE"/>
    <property type="match status" value="1"/>
</dbReference>
<dbReference type="OrthoDB" id="9783652at2"/>
<reference evidence="9" key="1">
    <citation type="journal article" date="2014" name="Int. J. Syst. Evol. Microbiol.">
        <title>Complete genome sequence of Corynebacterium casei LMG S-19264T (=DSM 44701T), isolated from a smear-ripened cheese.</title>
        <authorList>
            <consortium name="US DOE Joint Genome Institute (JGI-PGF)"/>
            <person name="Walter F."/>
            <person name="Albersmeier A."/>
            <person name="Kalinowski J."/>
            <person name="Ruckert C."/>
        </authorList>
    </citation>
    <scope>NUCLEOTIDE SEQUENCE</scope>
    <source>
        <strain evidence="9">JCM 13919</strain>
    </source>
</reference>
<organism evidence="9 10">
    <name type="scientific">Legionella impletisoli</name>
    <dbReference type="NCBI Taxonomy" id="343510"/>
    <lineage>
        <taxon>Bacteria</taxon>
        <taxon>Pseudomonadati</taxon>
        <taxon>Pseudomonadota</taxon>
        <taxon>Gammaproteobacteria</taxon>
        <taxon>Legionellales</taxon>
        <taxon>Legionellaceae</taxon>
        <taxon>Legionella</taxon>
    </lineage>
</organism>
<keyword evidence="4 8" id="KW-0812">Transmembrane</keyword>
<evidence type="ECO:0000256" key="8">
    <source>
        <dbReference type="SAM" id="Phobius"/>
    </source>
</evidence>
<accession>A0A917N9M3</accession>
<dbReference type="GO" id="GO:0009103">
    <property type="term" value="P:lipopolysaccharide biosynthetic process"/>
    <property type="evidence" value="ECO:0007669"/>
    <property type="project" value="TreeGrafter"/>
</dbReference>
<dbReference type="PANTHER" id="PTHR22926">
    <property type="entry name" value="PHOSPHO-N-ACETYLMURAMOYL-PENTAPEPTIDE-TRANSFERASE"/>
    <property type="match status" value="1"/>
</dbReference>
<feature type="transmembrane region" description="Helical" evidence="8">
    <location>
        <begin position="45"/>
        <end position="65"/>
    </location>
</feature>
<keyword evidence="7" id="KW-0460">Magnesium</keyword>
<keyword evidence="3 9" id="KW-0808">Transferase</keyword>
<dbReference type="Pfam" id="PF00953">
    <property type="entry name" value="Glycos_transf_4"/>
    <property type="match status" value="1"/>
</dbReference>
<dbReference type="RefSeq" id="WP_131775893.1">
    <property type="nucleotide sequence ID" value="NZ_BMOB01000002.1"/>
</dbReference>
<comment type="subcellular location">
    <subcellularLocation>
        <location evidence="1">Cell membrane</location>
        <topology evidence="1">Multi-pass membrane protein</topology>
    </subcellularLocation>
</comment>